<evidence type="ECO:0000313" key="5">
    <source>
        <dbReference type="EMBL" id="EHK22664.1"/>
    </source>
</evidence>
<dbReference type="EMBL" id="ABDF02000006">
    <property type="protein sequence ID" value="EHK22664.1"/>
    <property type="molecule type" value="Genomic_DNA"/>
</dbReference>
<evidence type="ECO:0000256" key="4">
    <source>
        <dbReference type="SAM" id="MobiDB-lite"/>
    </source>
</evidence>
<keyword evidence="2 3" id="KW-0040">ANK repeat</keyword>
<dbReference type="PROSITE" id="PS50297">
    <property type="entry name" value="ANK_REP_REGION"/>
    <property type="match status" value="1"/>
</dbReference>
<dbReference type="InterPro" id="IPR002110">
    <property type="entry name" value="Ankyrin_rpt"/>
</dbReference>
<name>G9MRE2_HYPVG</name>
<dbReference type="PROSITE" id="PS50088">
    <property type="entry name" value="ANK_REPEAT"/>
    <property type="match status" value="1"/>
</dbReference>
<dbReference type="Proteomes" id="UP000007115">
    <property type="component" value="Unassembled WGS sequence"/>
</dbReference>
<dbReference type="InParanoid" id="G9MRE2"/>
<dbReference type="SUPFAM" id="SSF48403">
    <property type="entry name" value="Ankyrin repeat"/>
    <property type="match status" value="1"/>
</dbReference>
<feature type="region of interest" description="Disordered" evidence="4">
    <location>
        <begin position="591"/>
        <end position="620"/>
    </location>
</feature>
<evidence type="ECO:0000256" key="2">
    <source>
        <dbReference type="ARBA" id="ARBA00023043"/>
    </source>
</evidence>
<dbReference type="RefSeq" id="XP_013956878.1">
    <property type="nucleotide sequence ID" value="XM_014101403.1"/>
</dbReference>
<dbReference type="PANTHER" id="PTHR24161:SF119">
    <property type="entry name" value="ANKYRIN REPEAT DOMAIN 44"/>
    <property type="match status" value="1"/>
</dbReference>
<evidence type="ECO:0000256" key="3">
    <source>
        <dbReference type="PROSITE-ProRule" id="PRU00023"/>
    </source>
</evidence>
<dbReference type="AlphaFoldDB" id="G9MRE2"/>
<gene>
    <name evidence="5" type="ORF">TRIVIDRAFT_60490</name>
</gene>
<keyword evidence="1" id="KW-0677">Repeat</keyword>
<dbReference type="HOGENOM" id="CLU_475742_0_0_1"/>
<sequence>MFFAKMGLHKMPVEILLNIAEFIKSEKDLGALVLSFRYAYITLNSVLYERNVFEAHPQDSCVLWAARNDSLNTIKLAYAHGANLDLYDLRSELRITIVWSKRRRVDARRIFSPLHMSIMKGFHHITRYLLDHGASVDIPSVGLCSCHAVNFRPLFPAWYPLHTALAHAKEGEISSEMLIRHGARKTAKECPGLSFETISYQPSLARLVADLGGLRESNVDVAGLGPLHLASQSGMNDVLEMILEDPETDIRTKGLEDNTSVLHHAVAQRNLSTTMRLLEVPGVEIETADICNRNVVFAAARGCNDGIVGSLLTLLLEGGANINLQDTHGMTPLYAAASRSTLYDYPNFKAVEALLAQGADPFLCQVNHNSWTIFHQLLRPAPNIGEVVEPRRVALKSLIEMGLEFDTRSCTHNDVGLDYDSDATPLFFAAAQAQDPECTEILLKAGARPDTAVLNRENPLHVREESFLRGLFRHLWETAGRARAPPLSQAGEIIAMLLQYGSRLEGVNGEESPLEFVCDRPKQRMDYSRVDFVLEHATRENVSLKHVKRVISKHELASSEATGMDADHHNIVVHKLQEFIERVFPGEIVDEDADDDMDVDVNVDDDDDDDDDVDVDDEIY</sequence>
<keyword evidence="6" id="KW-1185">Reference proteome</keyword>
<protein>
    <submittedName>
        <fullName evidence="5">Uncharacterized protein</fullName>
    </submittedName>
</protein>
<dbReference type="STRING" id="413071.G9MRE2"/>
<dbReference type="OMA" id="RFKYNNS"/>
<dbReference type="SMART" id="SM00248">
    <property type="entry name" value="ANK"/>
    <property type="match status" value="7"/>
</dbReference>
<dbReference type="Pfam" id="PF00023">
    <property type="entry name" value="Ank"/>
    <property type="match status" value="1"/>
</dbReference>
<comment type="caution">
    <text evidence="5">The sequence shown here is derived from an EMBL/GenBank/DDBJ whole genome shotgun (WGS) entry which is preliminary data.</text>
</comment>
<dbReference type="Gene3D" id="1.25.40.20">
    <property type="entry name" value="Ankyrin repeat-containing domain"/>
    <property type="match status" value="3"/>
</dbReference>
<dbReference type="Pfam" id="PF12796">
    <property type="entry name" value="Ank_2"/>
    <property type="match status" value="1"/>
</dbReference>
<evidence type="ECO:0000256" key="1">
    <source>
        <dbReference type="ARBA" id="ARBA00022737"/>
    </source>
</evidence>
<dbReference type="PANTHER" id="PTHR24161">
    <property type="entry name" value="ANK_REP_REGION DOMAIN-CONTAINING PROTEIN-RELATED"/>
    <property type="match status" value="1"/>
</dbReference>
<accession>G9MRE2</accession>
<organism evidence="5 6">
    <name type="scientific">Hypocrea virens (strain Gv29-8 / FGSC 10586)</name>
    <name type="common">Gliocladium virens</name>
    <name type="synonym">Trichoderma virens</name>
    <dbReference type="NCBI Taxonomy" id="413071"/>
    <lineage>
        <taxon>Eukaryota</taxon>
        <taxon>Fungi</taxon>
        <taxon>Dikarya</taxon>
        <taxon>Ascomycota</taxon>
        <taxon>Pezizomycotina</taxon>
        <taxon>Sordariomycetes</taxon>
        <taxon>Hypocreomycetidae</taxon>
        <taxon>Hypocreales</taxon>
        <taxon>Hypocreaceae</taxon>
        <taxon>Trichoderma</taxon>
    </lineage>
</organism>
<dbReference type="eggNOG" id="KOG4177">
    <property type="taxonomic scope" value="Eukaryota"/>
</dbReference>
<feature type="repeat" description="ANK" evidence="3">
    <location>
        <begin position="109"/>
        <end position="141"/>
    </location>
</feature>
<reference evidence="5 6" key="1">
    <citation type="journal article" date="2011" name="Genome Biol.">
        <title>Comparative genome sequence analysis underscores mycoparasitism as the ancestral life style of Trichoderma.</title>
        <authorList>
            <person name="Kubicek C.P."/>
            <person name="Herrera-Estrella A."/>
            <person name="Seidl-Seiboth V."/>
            <person name="Martinez D.A."/>
            <person name="Druzhinina I.S."/>
            <person name="Thon M."/>
            <person name="Zeilinger S."/>
            <person name="Casas-Flores S."/>
            <person name="Horwitz B.A."/>
            <person name="Mukherjee P.K."/>
            <person name="Mukherjee M."/>
            <person name="Kredics L."/>
            <person name="Alcaraz L.D."/>
            <person name="Aerts A."/>
            <person name="Antal Z."/>
            <person name="Atanasova L."/>
            <person name="Cervantes-Badillo M.G."/>
            <person name="Challacombe J."/>
            <person name="Chertkov O."/>
            <person name="McCluskey K."/>
            <person name="Coulpier F."/>
            <person name="Deshpande N."/>
            <person name="von Doehren H."/>
            <person name="Ebbole D.J."/>
            <person name="Esquivel-Naranjo E.U."/>
            <person name="Fekete E."/>
            <person name="Flipphi M."/>
            <person name="Glaser F."/>
            <person name="Gomez-Rodriguez E.Y."/>
            <person name="Gruber S."/>
            <person name="Han C."/>
            <person name="Henrissat B."/>
            <person name="Hermosa R."/>
            <person name="Hernandez-Onate M."/>
            <person name="Karaffa L."/>
            <person name="Kosti I."/>
            <person name="Le Crom S."/>
            <person name="Lindquist E."/>
            <person name="Lucas S."/>
            <person name="Luebeck M."/>
            <person name="Luebeck P.S."/>
            <person name="Margeot A."/>
            <person name="Metz B."/>
            <person name="Misra M."/>
            <person name="Nevalainen H."/>
            <person name="Omann M."/>
            <person name="Packer N."/>
            <person name="Perrone G."/>
            <person name="Uresti-Rivera E.E."/>
            <person name="Salamov A."/>
            <person name="Schmoll M."/>
            <person name="Seiboth B."/>
            <person name="Shapiro H."/>
            <person name="Sukno S."/>
            <person name="Tamayo-Ramos J.A."/>
            <person name="Tisch D."/>
            <person name="Wiest A."/>
            <person name="Wilkinson H.H."/>
            <person name="Zhang M."/>
            <person name="Coutinho P.M."/>
            <person name="Kenerley C.M."/>
            <person name="Monte E."/>
            <person name="Baker S.E."/>
            <person name="Grigoriev I.V."/>
        </authorList>
    </citation>
    <scope>NUCLEOTIDE SEQUENCE [LARGE SCALE GENOMIC DNA]</scope>
    <source>
        <strain evidence="6">Gv29-8 / FGSC 10586</strain>
    </source>
</reference>
<evidence type="ECO:0000313" key="6">
    <source>
        <dbReference type="Proteomes" id="UP000007115"/>
    </source>
</evidence>
<proteinExistence type="predicted"/>
<dbReference type="GeneID" id="25796084"/>
<dbReference type="OrthoDB" id="4881102at2759"/>
<dbReference type="VEuPathDB" id="FungiDB:TRIVIDRAFT_60490"/>
<dbReference type="InterPro" id="IPR036770">
    <property type="entry name" value="Ankyrin_rpt-contain_sf"/>
</dbReference>